<reference evidence="2" key="1">
    <citation type="journal article" date="2014" name="Int. J. Syst. Evol. Microbiol.">
        <title>Complete genome sequence of Corynebacterium casei LMG S-19264T (=DSM 44701T), isolated from a smear-ripened cheese.</title>
        <authorList>
            <consortium name="US DOE Joint Genome Institute (JGI-PGF)"/>
            <person name="Walter F."/>
            <person name="Albersmeier A."/>
            <person name="Kalinowski J."/>
            <person name="Ruckert C."/>
        </authorList>
    </citation>
    <scope>NUCLEOTIDE SEQUENCE</scope>
    <source>
        <strain evidence="2">KCTC 12988</strain>
    </source>
</reference>
<comment type="caution">
    <text evidence="2">The sequence shown here is derived from an EMBL/GenBank/DDBJ whole genome shotgun (WGS) entry which is preliminary data.</text>
</comment>
<evidence type="ECO:0000256" key="1">
    <source>
        <dbReference type="SAM" id="MobiDB-lite"/>
    </source>
</evidence>
<dbReference type="AlphaFoldDB" id="A0A918WKH1"/>
<accession>A0A918WKH1</accession>
<reference evidence="2" key="2">
    <citation type="submission" date="2020-09" db="EMBL/GenBank/DDBJ databases">
        <authorList>
            <person name="Sun Q."/>
            <person name="Kim S."/>
        </authorList>
    </citation>
    <scope>NUCLEOTIDE SEQUENCE</scope>
    <source>
        <strain evidence="2">KCTC 12988</strain>
    </source>
</reference>
<evidence type="ECO:0000313" key="2">
    <source>
        <dbReference type="EMBL" id="GHC53901.1"/>
    </source>
</evidence>
<name>A0A918WKH1_9BACT</name>
<dbReference type="EMBL" id="BMXI01000008">
    <property type="protein sequence ID" value="GHC53901.1"/>
    <property type="molecule type" value="Genomic_DNA"/>
</dbReference>
<gene>
    <name evidence="2" type="ORF">GCM10007100_20240</name>
</gene>
<sequence>MKVLLPLIASAGSILGCYLPPVEGVQLFRRDVLPLDSNRQILLAKDLLALAARPDALEDASQRRATAQLLALASNLDPSSATPSNLNRTFAAGEEDDIVASSDMGSALDNLSTVLVYLLGDDATREQKIIAELMLDPLAVVAPDLNIVSARQSGGESPRWHRAIAPVEKFEEQPEVDLPPPVEPEMANPGEEATEEEAVGDELLQVADFQGEIIVPAILGERISNEEYLIHERLQPLTLVARLQKEQGKVDFPVGRDSKTLPPVRALVKENLERRYSPETIKRIQANFRLGKVDYLDRNGLTLALPMIILAEGFLSERQPLGNLVVLGALDSEGQIKAPKSPWQFLDLLLSNSSESPRRILISHELGPQMEALLTRQQEDFFFDNDVFQVKTLDDVFELAFEGAESEAARSALEQFAEIRRVGASKTTSVFVANPHVLARLGEARRTDPRMLSASLLEMRGSSNQPLNHSTEVLASLLQSALLPMSKLPYANSRHLEASKLEQIHSDCREALDPIARNVSLGDRKLYDKGLDLANRIRTLARAKERYDKEEFPSNESFHVSLFYSTFQAIQKEYFDFASEVAIILKQEPPADPALSSKK</sequence>
<dbReference type="PROSITE" id="PS51257">
    <property type="entry name" value="PROKAR_LIPOPROTEIN"/>
    <property type="match status" value="1"/>
</dbReference>
<feature type="region of interest" description="Disordered" evidence="1">
    <location>
        <begin position="171"/>
        <end position="194"/>
    </location>
</feature>
<evidence type="ECO:0000313" key="3">
    <source>
        <dbReference type="Proteomes" id="UP000644507"/>
    </source>
</evidence>
<proteinExistence type="predicted"/>
<organism evidence="2 3">
    <name type="scientific">Roseibacillus persicicus</name>
    <dbReference type="NCBI Taxonomy" id="454148"/>
    <lineage>
        <taxon>Bacteria</taxon>
        <taxon>Pseudomonadati</taxon>
        <taxon>Verrucomicrobiota</taxon>
        <taxon>Verrucomicrobiia</taxon>
        <taxon>Verrucomicrobiales</taxon>
        <taxon>Verrucomicrobiaceae</taxon>
        <taxon>Roseibacillus</taxon>
    </lineage>
</organism>
<dbReference type="Proteomes" id="UP000644507">
    <property type="component" value="Unassembled WGS sequence"/>
</dbReference>
<dbReference type="RefSeq" id="WP_189569832.1">
    <property type="nucleotide sequence ID" value="NZ_BMXI01000008.1"/>
</dbReference>
<protein>
    <submittedName>
        <fullName evidence="2">Uncharacterized protein</fullName>
    </submittedName>
</protein>
<keyword evidence="3" id="KW-1185">Reference proteome</keyword>